<feature type="compositionally biased region" description="Low complexity" evidence="2">
    <location>
        <begin position="57"/>
        <end position="91"/>
    </location>
</feature>
<reference evidence="3" key="1">
    <citation type="journal article" date="2022" name="bioRxiv">
        <title>Sequencing and chromosome-scale assembly of the giantPleurodeles waltlgenome.</title>
        <authorList>
            <person name="Brown T."/>
            <person name="Elewa A."/>
            <person name="Iarovenko S."/>
            <person name="Subramanian E."/>
            <person name="Araus A.J."/>
            <person name="Petzold A."/>
            <person name="Susuki M."/>
            <person name="Suzuki K.-i.T."/>
            <person name="Hayashi T."/>
            <person name="Toyoda A."/>
            <person name="Oliveira C."/>
            <person name="Osipova E."/>
            <person name="Leigh N.D."/>
            <person name="Simon A."/>
            <person name="Yun M.H."/>
        </authorList>
    </citation>
    <scope>NUCLEOTIDE SEQUENCE</scope>
    <source>
        <strain evidence="3">20211129_DDA</strain>
        <tissue evidence="3">Liver</tissue>
    </source>
</reference>
<keyword evidence="4" id="KW-1185">Reference proteome</keyword>
<sequence length="144" mass="15791">MLDVESGFRNMARRYRHERANVWRAFAQGGPSMPTTAATTSTTTPTRVAPRMTATVAGPSTSSAPGPLTSAPAPLPTGTAPAPAQPSTSGTQTTPDAIIDIVEFRNMQRDMQRMLRRIDKLQQEVSRNSRRLRGIKKILRRANF</sequence>
<feature type="region of interest" description="Disordered" evidence="2">
    <location>
        <begin position="56"/>
        <end position="96"/>
    </location>
</feature>
<evidence type="ECO:0000256" key="1">
    <source>
        <dbReference type="SAM" id="Coils"/>
    </source>
</evidence>
<gene>
    <name evidence="3" type="ORF">NDU88_002971</name>
</gene>
<evidence type="ECO:0000256" key="2">
    <source>
        <dbReference type="SAM" id="MobiDB-lite"/>
    </source>
</evidence>
<dbReference type="EMBL" id="JANPWB010000006">
    <property type="protein sequence ID" value="KAJ1177719.1"/>
    <property type="molecule type" value="Genomic_DNA"/>
</dbReference>
<dbReference type="AlphaFoldDB" id="A0AAV7TND2"/>
<dbReference type="Proteomes" id="UP001066276">
    <property type="component" value="Chromosome 3_2"/>
</dbReference>
<protein>
    <submittedName>
        <fullName evidence="3">Uncharacterized protein</fullName>
    </submittedName>
</protein>
<proteinExistence type="predicted"/>
<feature type="coiled-coil region" evidence="1">
    <location>
        <begin position="104"/>
        <end position="131"/>
    </location>
</feature>
<accession>A0AAV7TND2</accession>
<organism evidence="3 4">
    <name type="scientific">Pleurodeles waltl</name>
    <name type="common">Iberian ribbed newt</name>
    <dbReference type="NCBI Taxonomy" id="8319"/>
    <lineage>
        <taxon>Eukaryota</taxon>
        <taxon>Metazoa</taxon>
        <taxon>Chordata</taxon>
        <taxon>Craniata</taxon>
        <taxon>Vertebrata</taxon>
        <taxon>Euteleostomi</taxon>
        <taxon>Amphibia</taxon>
        <taxon>Batrachia</taxon>
        <taxon>Caudata</taxon>
        <taxon>Salamandroidea</taxon>
        <taxon>Salamandridae</taxon>
        <taxon>Pleurodelinae</taxon>
        <taxon>Pleurodeles</taxon>
    </lineage>
</organism>
<evidence type="ECO:0000313" key="4">
    <source>
        <dbReference type="Proteomes" id="UP001066276"/>
    </source>
</evidence>
<evidence type="ECO:0000313" key="3">
    <source>
        <dbReference type="EMBL" id="KAJ1177719.1"/>
    </source>
</evidence>
<comment type="caution">
    <text evidence="3">The sequence shown here is derived from an EMBL/GenBank/DDBJ whole genome shotgun (WGS) entry which is preliminary data.</text>
</comment>
<keyword evidence="1" id="KW-0175">Coiled coil</keyword>
<name>A0AAV7TND2_PLEWA</name>